<dbReference type="PROSITE" id="PS50235">
    <property type="entry name" value="USP_3"/>
    <property type="match status" value="1"/>
</dbReference>
<dbReference type="EMBL" id="BGPR01114077">
    <property type="protein sequence ID" value="GBM99929.1"/>
    <property type="molecule type" value="Genomic_DNA"/>
</dbReference>
<evidence type="ECO:0000313" key="2">
    <source>
        <dbReference type="EMBL" id="GBM99929.1"/>
    </source>
</evidence>
<protein>
    <recommendedName>
        <fullName evidence="1">USP domain-containing protein</fullName>
    </recommendedName>
</protein>
<organism evidence="2 3">
    <name type="scientific">Araneus ventricosus</name>
    <name type="common">Orbweaver spider</name>
    <name type="synonym">Epeira ventricosa</name>
    <dbReference type="NCBI Taxonomy" id="182803"/>
    <lineage>
        <taxon>Eukaryota</taxon>
        <taxon>Metazoa</taxon>
        <taxon>Ecdysozoa</taxon>
        <taxon>Arthropoda</taxon>
        <taxon>Chelicerata</taxon>
        <taxon>Arachnida</taxon>
        <taxon>Araneae</taxon>
        <taxon>Araneomorphae</taxon>
        <taxon>Entelegynae</taxon>
        <taxon>Araneoidea</taxon>
        <taxon>Araneidae</taxon>
        <taxon>Araneus</taxon>
    </lineage>
</organism>
<dbReference type="InterPro" id="IPR028889">
    <property type="entry name" value="USP"/>
</dbReference>
<sequence>MSFNLFQVEAFNHVALQKLPPILILHLKRFVYNKNGGCKKVMKKTDYPLVLDISK</sequence>
<dbReference type="SUPFAM" id="SSF54001">
    <property type="entry name" value="Cysteine proteinases"/>
    <property type="match status" value="1"/>
</dbReference>
<dbReference type="GO" id="GO:0016579">
    <property type="term" value="P:protein deubiquitination"/>
    <property type="evidence" value="ECO:0007669"/>
    <property type="project" value="InterPro"/>
</dbReference>
<evidence type="ECO:0000259" key="1">
    <source>
        <dbReference type="PROSITE" id="PS50235"/>
    </source>
</evidence>
<reference evidence="2 3" key="1">
    <citation type="journal article" date="2019" name="Sci. Rep.">
        <title>Orb-weaving spider Araneus ventricosus genome elucidates the spidroin gene catalogue.</title>
        <authorList>
            <person name="Kono N."/>
            <person name="Nakamura H."/>
            <person name="Ohtoshi R."/>
            <person name="Moran D.A.P."/>
            <person name="Shinohara A."/>
            <person name="Yoshida Y."/>
            <person name="Fujiwara M."/>
            <person name="Mori M."/>
            <person name="Tomita M."/>
            <person name="Arakawa K."/>
        </authorList>
    </citation>
    <scope>NUCLEOTIDE SEQUENCE [LARGE SCALE GENOMIC DNA]</scope>
</reference>
<name>A0A4Y2KDJ8_ARAVE</name>
<dbReference type="GO" id="GO:0004843">
    <property type="term" value="F:cysteine-type deubiquitinase activity"/>
    <property type="evidence" value="ECO:0007669"/>
    <property type="project" value="InterPro"/>
</dbReference>
<feature type="non-terminal residue" evidence="2">
    <location>
        <position position="55"/>
    </location>
</feature>
<accession>A0A4Y2KDJ8</accession>
<dbReference type="AlphaFoldDB" id="A0A4Y2KDJ8"/>
<gene>
    <name evidence="2" type="ORF">AVEN_8085_1</name>
</gene>
<dbReference type="InterPro" id="IPR001394">
    <property type="entry name" value="Peptidase_C19_UCH"/>
</dbReference>
<proteinExistence type="predicted"/>
<dbReference type="Gene3D" id="3.90.70.10">
    <property type="entry name" value="Cysteine proteinases"/>
    <property type="match status" value="1"/>
</dbReference>
<comment type="caution">
    <text evidence="2">The sequence shown here is derived from an EMBL/GenBank/DDBJ whole genome shotgun (WGS) entry which is preliminary data.</text>
</comment>
<evidence type="ECO:0000313" key="3">
    <source>
        <dbReference type="Proteomes" id="UP000499080"/>
    </source>
</evidence>
<dbReference type="CDD" id="cd02257">
    <property type="entry name" value="Peptidase_C19"/>
    <property type="match status" value="1"/>
</dbReference>
<dbReference type="InterPro" id="IPR038765">
    <property type="entry name" value="Papain-like_cys_pep_sf"/>
</dbReference>
<dbReference type="Proteomes" id="UP000499080">
    <property type="component" value="Unassembled WGS sequence"/>
</dbReference>
<keyword evidence="3" id="KW-1185">Reference proteome</keyword>
<feature type="domain" description="USP" evidence="1">
    <location>
        <begin position="1"/>
        <end position="55"/>
    </location>
</feature>
<dbReference type="OrthoDB" id="429671at2759"/>
<dbReference type="Pfam" id="PF00443">
    <property type="entry name" value="UCH"/>
    <property type="match status" value="1"/>
</dbReference>